<gene>
    <name evidence="1" type="ORF">METZ01_LOCUS210734</name>
</gene>
<feature type="non-terminal residue" evidence="1">
    <location>
        <position position="219"/>
    </location>
</feature>
<dbReference type="GO" id="GO:0003677">
    <property type="term" value="F:DNA binding"/>
    <property type="evidence" value="ECO:0007669"/>
    <property type="project" value="InterPro"/>
</dbReference>
<reference evidence="1" key="1">
    <citation type="submission" date="2018-05" db="EMBL/GenBank/DDBJ databases">
        <authorList>
            <person name="Lanie J.A."/>
            <person name="Ng W.-L."/>
            <person name="Kazmierczak K.M."/>
            <person name="Andrzejewski T.M."/>
            <person name="Davidsen T.M."/>
            <person name="Wayne K.J."/>
            <person name="Tettelin H."/>
            <person name="Glass J.I."/>
            <person name="Rusch D."/>
            <person name="Podicherti R."/>
            <person name="Tsui H.-C.T."/>
            <person name="Winkler M.E."/>
        </authorList>
    </citation>
    <scope>NUCLEOTIDE SEQUENCE</scope>
</reference>
<dbReference type="InterPro" id="IPR010982">
    <property type="entry name" value="Lambda_DNA-bd_dom_sf"/>
</dbReference>
<name>A0A382F4H1_9ZZZZ</name>
<proteinExistence type="predicted"/>
<dbReference type="AlphaFoldDB" id="A0A382F4H1"/>
<dbReference type="EMBL" id="UINC01047953">
    <property type="protein sequence ID" value="SVB57880.1"/>
    <property type="molecule type" value="Genomic_DNA"/>
</dbReference>
<evidence type="ECO:0000313" key="1">
    <source>
        <dbReference type="EMBL" id="SVB57880.1"/>
    </source>
</evidence>
<protein>
    <submittedName>
        <fullName evidence="1">Uncharacterized protein</fullName>
    </submittedName>
</protein>
<dbReference type="Gene3D" id="1.10.260.40">
    <property type="entry name" value="lambda repressor-like DNA-binding domains"/>
    <property type="match status" value="1"/>
</dbReference>
<organism evidence="1">
    <name type="scientific">marine metagenome</name>
    <dbReference type="NCBI Taxonomy" id="408172"/>
    <lineage>
        <taxon>unclassified sequences</taxon>
        <taxon>metagenomes</taxon>
        <taxon>ecological metagenomes</taxon>
    </lineage>
</organism>
<dbReference type="SUPFAM" id="SSF47413">
    <property type="entry name" value="lambda repressor-like DNA-binding domains"/>
    <property type="match status" value="1"/>
</dbReference>
<sequence length="219" mass="25309">MEEIGERMKLLIKKLGLPTTAKFCRDTGLSRPLVDKLTSGGNQPRFDTLQKIKSAFPKTNLNWLVSGQGEILEEVTDKKDVNLLKTYRNIKIKNNSNLTNSFLTSIQFISKDYQEMEEMELNAKAQLIPEKKLNQLKKELLFYQYQRRLVSERIDKISNETTILTKIYNEKIVEALYKLLEKLSQQISKTINLITEDAENITEETEQDVASETSLDEDL</sequence>
<accession>A0A382F4H1</accession>